<dbReference type="Gene3D" id="1.10.510.10">
    <property type="entry name" value="Transferase(Phosphotransferase) domain 1"/>
    <property type="match status" value="1"/>
</dbReference>
<organism evidence="6 7">
    <name type="scientific">Fraxinus pennsylvanica</name>
    <dbReference type="NCBI Taxonomy" id="56036"/>
    <lineage>
        <taxon>Eukaryota</taxon>
        <taxon>Viridiplantae</taxon>
        <taxon>Streptophyta</taxon>
        <taxon>Embryophyta</taxon>
        <taxon>Tracheophyta</taxon>
        <taxon>Spermatophyta</taxon>
        <taxon>Magnoliopsida</taxon>
        <taxon>eudicotyledons</taxon>
        <taxon>Gunneridae</taxon>
        <taxon>Pentapetalae</taxon>
        <taxon>asterids</taxon>
        <taxon>lamiids</taxon>
        <taxon>Lamiales</taxon>
        <taxon>Oleaceae</taxon>
        <taxon>Oleeae</taxon>
        <taxon>Fraxinus</taxon>
    </lineage>
</organism>
<dbReference type="Gene3D" id="2.10.25.10">
    <property type="entry name" value="Laminin"/>
    <property type="match status" value="1"/>
</dbReference>
<reference evidence="6" key="1">
    <citation type="submission" date="2023-05" db="EMBL/GenBank/DDBJ databases">
        <authorList>
            <person name="Huff M."/>
        </authorList>
    </citation>
    <scope>NUCLEOTIDE SEQUENCE</scope>
</reference>
<keyword evidence="2" id="KW-0067">ATP-binding</keyword>
<proteinExistence type="predicted"/>
<keyword evidence="5" id="KW-0732">Signal</keyword>
<dbReference type="GO" id="GO:0005524">
    <property type="term" value="F:ATP binding"/>
    <property type="evidence" value="ECO:0007669"/>
    <property type="project" value="UniProtKB-KW"/>
</dbReference>
<dbReference type="PANTHER" id="PTHR46008:SF62">
    <property type="entry name" value="PROTEIN KINASE DOMAIN-CONTAINING PROTEIN"/>
    <property type="match status" value="1"/>
</dbReference>
<evidence type="ECO:0000256" key="3">
    <source>
        <dbReference type="SAM" id="MobiDB-lite"/>
    </source>
</evidence>
<keyword evidence="1" id="KW-0547">Nucleotide-binding</keyword>
<feature type="region of interest" description="Disordered" evidence="3">
    <location>
        <begin position="498"/>
        <end position="519"/>
    </location>
</feature>
<evidence type="ECO:0000313" key="7">
    <source>
        <dbReference type="Proteomes" id="UP000834106"/>
    </source>
</evidence>
<dbReference type="GO" id="GO:0016301">
    <property type="term" value="F:kinase activity"/>
    <property type="evidence" value="ECO:0007669"/>
    <property type="project" value="TreeGrafter"/>
</dbReference>
<keyword evidence="7" id="KW-1185">Reference proteome</keyword>
<gene>
    <name evidence="6" type="ORF">FPE_LOCUS10731</name>
</gene>
<dbReference type="EMBL" id="OU503041">
    <property type="protein sequence ID" value="CAI9763301.1"/>
    <property type="molecule type" value="Genomic_DNA"/>
</dbReference>
<feature type="chain" id="PRO_5042281059" description="EGF-like domain-containing protein" evidence="5">
    <location>
        <begin position="23"/>
        <end position="519"/>
    </location>
</feature>
<keyword evidence="4" id="KW-1133">Transmembrane helix</keyword>
<feature type="compositionally biased region" description="Polar residues" evidence="3">
    <location>
        <begin position="502"/>
        <end position="519"/>
    </location>
</feature>
<evidence type="ECO:0000256" key="4">
    <source>
        <dbReference type="SAM" id="Phobius"/>
    </source>
</evidence>
<dbReference type="PANTHER" id="PTHR46008">
    <property type="entry name" value="LEAF RUST 10 DISEASE-RESISTANCE LOCUS RECEPTOR-LIKE PROTEIN KINASE-LIKE 1.4"/>
    <property type="match status" value="1"/>
</dbReference>
<sequence length="519" mass="56782">MISSQIFTWIVFFFVLSSAAEANKCNRSCGKVKNRVPYPFGFSDGCDIKLNCSENNGNIHIGDFQVKDLTSDRILVSLPGKCDRSIDALHPLFGTNFAVTGRNGLLLRNCSPPINDFTIPVNMLNSFFKFDSCVFGDRNSSNHNISYYAEANDSYVSFLNYENIRSRGHCRVLFSSIMVDWNQNGNNTGSNVTENPFTSLELQAQKVELEWWLLGGCHCDPNADCKTVNGTGFRCKCRKGYAGDGFFRGEGCKIVSDSNHLSVHGGTRVGFLIGGIIAGASLVAAAGFVCHCIQKRSVSLKSRLSARQLLSEAAGNSSVPLYNYKEIERATNVFSEKQRLGTEIITAMKAVNFSRPHSEINLAALAIDRIGKGRIDEIIDPFLEPNRDAWTLSSIHKVAELAFRCLAFHRDMRPSMTEVADELEQIRISSWAPLDESVRTGSSVASMCSSLHNGSELIVNATDKNAGVGSQRLVVPQKAGVDLAITVENESSPVSVQDAWLSEQSSSPSTNSLLGNVVQ</sequence>
<keyword evidence="4" id="KW-0812">Transmembrane</keyword>
<dbReference type="AlphaFoldDB" id="A0AAD2DTH4"/>
<protein>
    <recommendedName>
        <fullName evidence="8">EGF-like domain-containing protein</fullName>
    </recommendedName>
</protein>
<feature type="transmembrane region" description="Helical" evidence="4">
    <location>
        <begin position="269"/>
        <end position="293"/>
    </location>
</feature>
<keyword evidence="4" id="KW-0472">Membrane</keyword>
<evidence type="ECO:0000313" key="6">
    <source>
        <dbReference type="EMBL" id="CAI9763301.1"/>
    </source>
</evidence>
<feature type="signal peptide" evidence="5">
    <location>
        <begin position="1"/>
        <end position="22"/>
    </location>
</feature>
<dbReference type="Proteomes" id="UP000834106">
    <property type="component" value="Chromosome 6"/>
</dbReference>
<evidence type="ECO:0000256" key="1">
    <source>
        <dbReference type="ARBA" id="ARBA00022741"/>
    </source>
</evidence>
<evidence type="ECO:0008006" key="8">
    <source>
        <dbReference type="Google" id="ProtNLM"/>
    </source>
</evidence>
<evidence type="ECO:0000256" key="2">
    <source>
        <dbReference type="ARBA" id="ARBA00022840"/>
    </source>
</evidence>
<evidence type="ECO:0000256" key="5">
    <source>
        <dbReference type="SAM" id="SignalP"/>
    </source>
</evidence>
<accession>A0AAD2DTH4</accession>
<name>A0AAD2DTH4_9LAMI</name>